<feature type="region of interest" description="Disordered" evidence="1">
    <location>
        <begin position="1"/>
        <end position="23"/>
    </location>
</feature>
<dbReference type="AlphaFoldDB" id="W7MRM9"/>
<organism evidence="2 3">
    <name type="scientific">Gibberella moniliformis (strain M3125 / FGSC 7600)</name>
    <name type="common">Maize ear and stalk rot fungus</name>
    <name type="synonym">Fusarium verticillioides</name>
    <dbReference type="NCBI Taxonomy" id="334819"/>
    <lineage>
        <taxon>Eukaryota</taxon>
        <taxon>Fungi</taxon>
        <taxon>Dikarya</taxon>
        <taxon>Ascomycota</taxon>
        <taxon>Pezizomycotina</taxon>
        <taxon>Sordariomycetes</taxon>
        <taxon>Hypocreomycetidae</taxon>
        <taxon>Hypocreales</taxon>
        <taxon>Nectriaceae</taxon>
        <taxon>Fusarium</taxon>
        <taxon>Fusarium fujikuroi species complex</taxon>
    </lineage>
</organism>
<dbReference type="Proteomes" id="UP000009096">
    <property type="component" value="Chromosome 8"/>
</dbReference>
<name>W7MRM9_GIBM7</name>
<dbReference type="EMBL" id="DS022250">
    <property type="protein sequence ID" value="EWG47267.1"/>
    <property type="molecule type" value="Genomic_DNA"/>
</dbReference>
<evidence type="ECO:0000256" key="1">
    <source>
        <dbReference type="SAM" id="MobiDB-lite"/>
    </source>
</evidence>
<accession>W7MRM9</accession>
<dbReference type="VEuPathDB" id="FungiDB:FVEG_16094"/>
<dbReference type="KEGG" id="fvr:FVEG_16094"/>
<reference evidence="2 3" key="1">
    <citation type="journal article" date="2010" name="Nature">
        <title>Comparative genomics reveals mobile pathogenicity chromosomes in Fusarium.</title>
        <authorList>
            <person name="Ma L.J."/>
            <person name="van der Does H.C."/>
            <person name="Borkovich K.A."/>
            <person name="Coleman J.J."/>
            <person name="Daboussi M.J."/>
            <person name="Di Pietro A."/>
            <person name="Dufresne M."/>
            <person name="Freitag M."/>
            <person name="Grabherr M."/>
            <person name="Henrissat B."/>
            <person name="Houterman P.M."/>
            <person name="Kang S."/>
            <person name="Shim W.B."/>
            <person name="Woloshuk C."/>
            <person name="Xie X."/>
            <person name="Xu J.R."/>
            <person name="Antoniw J."/>
            <person name="Baker S.E."/>
            <person name="Bluhm B.H."/>
            <person name="Breakspear A."/>
            <person name="Brown D.W."/>
            <person name="Butchko R.A."/>
            <person name="Chapman S."/>
            <person name="Coulson R."/>
            <person name="Coutinho P.M."/>
            <person name="Danchin E.G."/>
            <person name="Diener A."/>
            <person name="Gale L.R."/>
            <person name="Gardiner D.M."/>
            <person name="Goff S."/>
            <person name="Hammond-Kosack K.E."/>
            <person name="Hilburn K."/>
            <person name="Hua-Van A."/>
            <person name="Jonkers W."/>
            <person name="Kazan K."/>
            <person name="Kodira C.D."/>
            <person name="Koehrsen M."/>
            <person name="Kumar L."/>
            <person name="Lee Y.H."/>
            <person name="Li L."/>
            <person name="Manners J.M."/>
            <person name="Miranda-Saavedra D."/>
            <person name="Mukherjee M."/>
            <person name="Park G."/>
            <person name="Park J."/>
            <person name="Park S.Y."/>
            <person name="Proctor R.H."/>
            <person name="Regev A."/>
            <person name="Ruiz-Roldan M.C."/>
            <person name="Sain D."/>
            <person name="Sakthikumar S."/>
            <person name="Sykes S."/>
            <person name="Schwartz D.C."/>
            <person name="Turgeon B.G."/>
            <person name="Wapinski I."/>
            <person name="Yoder O."/>
            <person name="Young S."/>
            <person name="Zeng Q."/>
            <person name="Zhou S."/>
            <person name="Galagan J."/>
            <person name="Cuomo C.A."/>
            <person name="Kistler H.C."/>
            <person name="Rep M."/>
        </authorList>
    </citation>
    <scope>NUCLEOTIDE SEQUENCE [LARGE SCALE GENOMIC DNA]</scope>
    <source>
        <strain evidence="3">M3125 / FGSC 7600</strain>
    </source>
</reference>
<dbReference type="GeneID" id="30072970"/>
<dbReference type="EMBL" id="CM000585">
    <property type="protein sequence ID" value="EWG47267.1"/>
    <property type="molecule type" value="Genomic_DNA"/>
</dbReference>
<sequence>MSRHMYRSSMSSPDPSAPGLRSLDCRSPPAPSACEIPASPHSLKRLKGVKTFGCIMNDITWMPRRAVHRSFRATRVTEHTSIIFRFEFLSRLRNSLRFDLILCLDHMVHPLTLLADLQRRSNSTDHLNDKLYQPLKHRGIFIKRLNTFEGRSLSNPQKTLSLSYMFIELGTAH</sequence>
<gene>
    <name evidence="2" type="ORF">FVEG_16094</name>
</gene>
<evidence type="ECO:0000313" key="3">
    <source>
        <dbReference type="Proteomes" id="UP000009096"/>
    </source>
</evidence>
<proteinExistence type="predicted"/>
<dbReference type="RefSeq" id="XP_018753458.1">
    <property type="nucleotide sequence ID" value="XM_018905335.1"/>
</dbReference>
<evidence type="ECO:0000313" key="2">
    <source>
        <dbReference type="EMBL" id="EWG47267.1"/>
    </source>
</evidence>
<protein>
    <submittedName>
        <fullName evidence="2">Uncharacterized protein</fullName>
    </submittedName>
</protein>
<keyword evidence="3" id="KW-1185">Reference proteome</keyword>